<evidence type="ECO:0000259" key="7">
    <source>
        <dbReference type="Pfam" id="PF00753"/>
    </source>
</evidence>
<feature type="domain" description="Metallo-beta-lactamase" evidence="7">
    <location>
        <begin position="539"/>
        <end position="726"/>
    </location>
</feature>
<dbReference type="InterPro" id="IPR004477">
    <property type="entry name" value="ComEC_N"/>
</dbReference>
<keyword evidence="2" id="KW-1003">Cell membrane</keyword>
<reference evidence="10 11" key="1">
    <citation type="submission" date="2016-10" db="EMBL/GenBank/DDBJ databases">
        <authorList>
            <person name="de Groot N.N."/>
        </authorList>
    </citation>
    <scope>NUCLEOTIDE SEQUENCE [LARGE SCALE GENOMIC DNA]</scope>
    <source>
        <strain evidence="10 11">DSM 7343</strain>
    </source>
</reference>
<accession>A0A1H4EA76</accession>
<feature type="transmembrane region" description="Helical" evidence="6">
    <location>
        <begin position="347"/>
        <end position="367"/>
    </location>
</feature>
<evidence type="ECO:0000256" key="2">
    <source>
        <dbReference type="ARBA" id="ARBA00022475"/>
    </source>
</evidence>
<dbReference type="AlphaFoldDB" id="A0A1H4EA76"/>
<evidence type="ECO:0000313" key="10">
    <source>
        <dbReference type="EMBL" id="SEA81943.1"/>
    </source>
</evidence>
<proteinExistence type="predicted"/>
<dbReference type="Pfam" id="PF03772">
    <property type="entry name" value="Competence"/>
    <property type="match status" value="1"/>
</dbReference>
<gene>
    <name evidence="10" type="ORF">SAMN05660420_03297</name>
</gene>
<organism evidence="10 11">
    <name type="scientific">Desulfuromusa kysingii</name>
    <dbReference type="NCBI Taxonomy" id="37625"/>
    <lineage>
        <taxon>Bacteria</taxon>
        <taxon>Pseudomonadati</taxon>
        <taxon>Thermodesulfobacteriota</taxon>
        <taxon>Desulfuromonadia</taxon>
        <taxon>Desulfuromonadales</taxon>
        <taxon>Geopsychrobacteraceae</taxon>
        <taxon>Desulfuromusa</taxon>
    </lineage>
</organism>
<feature type="domain" description="DUF4131" evidence="9">
    <location>
        <begin position="26"/>
        <end position="183"/>
    </location>
</feature>
<evidence type="ECO:0000256" key="3">
    <source>
        <dbReference type="ARBA" id="ARBA00022692"/>
    </source>
</evidence>
<feature type="transmembrane region" description="Helical" evidence="6">
    <location>
        <begin position="477"/>
        <end position="498"/>
    </location>
</feature>
<sequence length="796" mass="88730">MQPVPVVLFATVVGLFLAPIYTVPTLPGWLLVFCLGFGSLLLRQHCRVTAALLFLCFFLVSNLHYHDQFPVRHDVIAIDALAQKVEITGELTDLRQLTEGRSWVEVLIHSVALKGESLPLASPLRVRLYLDEGTDQLLPGDIVSCQSRLRKPRLFGTPGEFNWPRYLTSQHVDMTGWVKNIDRMTVLERLNRFPGRTVVQWRSRVAATIQSLMPEDRAYLVRALVLGEGRVIPANIRKTLASSGISHLFAISGLHLGMIALLGYQLLLSIYRRFPRLMNWNPPQRVIPLVLLPLLLFYLLLTGDAVSTRRAFALASLGAIFVCWRYYVRPLSLLASLAFISLLVNPLLFWQAGWQLSFAGAAGILLWQPLWQKLGNNRISLIRYPVQLFFVTSAAMLATLPLVLLNFHLFSFVGVFANLICVPLITLLALPVGFLGLLFYPVFLPLTETLFLVCGFLLEFVLLLAQSLSALPGMGGSYWFLSFWQYLAVATLVLPLLVFPQLTRSMMSRLAPICFLAAILLWQFPLPQTEPISLTMFSVGQGESMLLRNNAGQSILIDGGGFYSDRFDVGERLLAPALGALGIAEFMAVVLTHDDLDHRKGLIFVLNHFPVREFWTGIPIAELHDSLQKALLDNQITVKIVPTGWSRVPAWSVGTLDVYNGSTVGSSKNDSSLVLQVNINKRDGVLLTGDLGQEGVLKLLDEGLTAPVSLLKLPHHGSQFSATDRLVDHLMPQFCLVSVGYQNRYHLPAAQVVHYLRDKDIPLYRTDLSGSLQASLTENGWQVKHLNQGFFVDNKP</sequence>
<dbReference type="NCBIfam" id="TIGR00360">
    <property type="entry name" value="ComEC_N-term"/>
    <property type="match status" value="1"/>
</dbReference>
<protein>
    <submittedName>
        <fullName evidence="10">Competence protein ComEC</fullName>
    </submittedName>
</protein>
<feature type="transmembrane region" description="Helical" evidence="6">
    <location>
        <begin position="245"/>
        <end position="266"/>
    </location>
</feature>
<dbReference type="PANTHER" id="PTHR30619:SF1">
    <property type="entry name" value="RECOMBINATION PROTEIN 2"/>
    <property type="match status" value="1"/>
</dbReference>
<dbReference type="InterPro" id="IPR025405">
    <property type="entry name" value="DUF4131"/>
</dbReference>
<feature type="transmembrane region" description="Helical" evidence="6">
    <location>
        <begin position="388"/>
        <end position="409"/>
    </location>
</feature>
<evidence type="ECO:0000259" key="8">
    <source>
        <dbReference type="Pfam" id="PF03772"/>
    </source>
</evidence>
<keyword evidence="4 6" id="KW-1133">Transmembrane helix</keyword>
<evidence type="ECO:0000256" key="4">
    <source>
        <dbReference type="ARBA" id="ARBA00022989"/>
    </source>
</evidence>
<evidence type="ECO:0000256" key="6">
    <source>
        <dbReference type="SAM" id="Phobius"/>
    </source>
</evidence>
<dbReference type="InterPro" id="IPR001279">
    <property type="entry name" value="Metallo-B-lactamas"/>
</dbReference>
<dbReference type="RefSeq" id="WP_092350873.1">
    <property type="nucleotide sequence ID" value="NZ_FNQN01000014.1"/>
</dbReference>
<dbReference type="InterPro" id="IPR036866">
    <property type="entry name" value="RibonucZ/Hydroxyglut_hydro"/>
</dbReference>
<dbReference type="STRING" id="37625.SAMN05660420_03297"/>
<name>A0A1H4EA76_9BACT</name>
<evidence type="ECO:0000256" key="1">
    <source>
        <dbReference type="ARBA" id="ARBA00004651"/>
    </source>
</evidence>
<feature type="transmembrane region" description="Helical" evidence="6">
    <location>
        <begin position="310"/>
        <end position="327"/>
    </location>
</feature>
<evidence type="ECO:0000313" key="11">
    <source>
        <dbReference type="Proteomes" id="UP000199409"/>
    </source>
</evidence>
<dbReference type="Proteomes" id="UP000199409">
    <property type="component" value="Unassembled WGS sequence"/>
</dbReference>
<evidence type="ECO:0000256" key="5">
    <source>
        <dbReference type="ARBA" id="ARBA00023136"/>
    </source>
</evidence>
<dbReference type="GO" id="GO:0005886">
    <property type="term" value="C:plasma membrane"/>
    <property type="evidence" value="ECO:0007669"/>
    <property type="project" value="UniProtKB-SubCell"/>
</dbReference>
<keyword evidence="3 6" id="KW-0812">Transmembrane</keyword>
<feature type="transmembrane region" description="Helical" evidence="6">
    <location>
        <begin position="450"/>
        <end position="471"/>
    </location>
</feature>
<dbReference type="Gene3D" id="3.60.15.10">
    <property type="entry name" value="Ribonuclease Z/Hydroxyacylglutathione hydrolase-like"/>
    <property type="match status" value="1"/>
</dbReference>
<dbReference type="NCBIfam" id="TIGR00361">
    <property type="entry name" value="ComEC_Rec2"/>
    <property type="match status" value="1"/>
</dbReference>
<dbReference type="PANTHER" id="PTHR30619">
    <property type="entry name" value="DNA INTERNALIZATION/COMPETENCE PROTEIN COMEC/REC2"/>
    <property type="match status" value="1"/>
</dbReference>
<dbReference type="InterPro" id="IPR004797">
    <property type="entry name" value="Competence_ComEC/Rec2"/>
</dbReference>
<keyword evidence="5 6" id="KW-0472">Membrane</keyword>
<feature type="transmembrane region" description="Helical" evidence="6">
    <location>
        <begin position="415"/>
        <end position="443"/>
    </location>
</feature>
<dbReference type="InterPro" id="IPR052159">
    <property type="entry name" value="Competence_DNA_uptake"/>
</dbReference>
<feature type="transmembrane region" description="Helical" evidence="6">
    <location>
        <begin position="510"/>
        <end position="526"/>
    </location>
</feature>
<keyword evidence="11" id="KW-1185">Reference proteome</keyword>
<dbReference type="GO" id="GO:0030420">
    <property type="term" value="P:establishment of competence for transformation"/>
    <property type="evidence" value="ECO:0007669"/>
    <property type="project" value="InterPro"/>
</dbReference>
<dbReference type="SUPFAM" id="SSF56281">
    <property type="entry name" value="Metallo-hydrolase/oxidoreductase"/>
    <property type="match status" value="1"/>
</dbReference>
<comment type="subcellular location">
    <subcellularLocation>
        <location evidence="1">Cell membrane</location>
        <topology evidence="1">Multi-pass membrane protein</topology>
    </subcellularLocation>
</comment>
<dbReference type="CDD" id="cd07731">
    <property type="entry name" value="ComA-like_MBL-fold"/>
    <property type="match status" value="1"/>
</dbReference>
<dbReference type="Pfam" id="PF13567">
    <property type="entry name" value="DUF4131"/>
    <property type="match status" value="1"/>
</dbReference>
<dbReference type="InterPro" id="IPR035681">
    <property type="entry name" value="ComA-like_MBL"/>
</dbReference>
<dbReference type="Pfam" id="PF00753">
    <property type="entry name" value="Lactamase_B"/>
    <property type="match status" value="1"/>
</dbReference>
<feature type="transmembrane region" description="Helical" evidence="6">
    <location>
        <begin position="286"/>
        <end position="303"/>
    </location>
</feature>
<feature type="domain" description="ComEC/Rec2-related protein" evidence="8">
    <location>
        <begin position="224"/>
        <end position="500"/>
    </location>
</feature>
<dbReference type="EMBL" id="FNQN01000014">
    <property type="protein sequence ID" value="SEA81943.1"/>
    <property type="molecule type" value="Genomic_DNA"/>
</dbReference>
<evidence type="ECO:0000259" key="9">
    <source>
        <dbReference type="Pfam" id="PF13567"/>
    </source>
</evidence>
<dbReference type="OrthoDB" id="9790149at2"/>